<feature type="domain" description="F-box/LRR-repeat protein 15/At3g58940/PEG3-like LRR" evidence="2">
    <location>
        <begin position="100"/>
        <end position="244"/>
    </location>
</feature>
<dbReference type="InterPro" id="IPR055411">
    <property type="entry name" value="LRR_FXL15/At3g58940/PEG3-like"/>
</dbReference>
<accession>A0AAP0FIN3</accession>
<evidence type="ECO:0000313" key="4">
    <source>
        <dbReference type="Proteomes" id="UP001420932"/>
    </source>
</evidence>
<dbReference type="Pfam" id="PF24758">
    <property type="entry name" value="LRR_At5g56370"/>
    <property type="match status" value="1"/>
</dbReference>
<dbReference type="InterPro" id="IPR050232">
    <property type="entry name" value="FBL13/AtMIF1-like"/>
</dbReference>
<dbReference type="AlphaFoldDB" id="A0AAP0FIN3"/>
<gene>
    <name evidence="3" type="ORF">Syun_022414</name>
</gene>
<dbReference type="Gene3D" id="3.80.10.10">
    <property type="entry name" value="Ribonuclease Inhibitor"/>
    <property type="match status" value="1"/>
</dbReference>
<dbReference type="CDD" id="cd22160">
    <property type="entry name" value="F-box_AtFBL13-like"/>
    <property type="match status" value="1"/>
</dbReference>
<dbReference type="InterPro" id="IPR053781">
    <property type="entry name" value="F-box_AtFBL13-like"/>
</dbReference>
<evidence type="ECO:0000313" key="3">
    <source>
        <dbReference type="EMBL" id="KAK9106403.1"/>
    </source>
</evidence>
<keyword evidence="4" id="KW-1185">Reference proteome</keyword>
<organism evidence="3 4">
    <name type="scientific">Stephania yunnanensis</name>
    <dbReference type="NCBI Taxonomy" id="152371"/>
    <lineage>
        <taxon>Eukaryota</taxon>
        <taxon>Viridiplantae</taxon>
        <taxon>Streptophyta</taxon>
        <taxon>Embryophyta</taxon>
        <taxon>Tracheophyta</taxon>
        <taxon>Spermatophyta</taxon>
        <taxon>Magnoliopsida</taxon>
        <taxon>Ranunculales</taxon>
        <taxon>Menispermaceae</taxon>
        <taxon>Menispermoideae</taxon>
        <taxon>Cissampelideae</taxon>
        <taxon>Stephania</taxon>
    </lineage>
</organism>
<dbReference type="EMBL" id="JBBNAF010000010">
    <property type="protein sequence ID" value="KAK9106403.1"/>
    <property type="molecule type" value="Genomic_DNA"/>
</dbReference>
<dbReference type="Pfam" id="PF00646">
    <property type="entry name" value="F-box"/>
    <property type="match status" value="1"/>
</dbReference>
<dbReference type="InterPro" id="IPR032675">
    <property type="entry name" value="LRR_dom_sf"/>
</dbReference>
<dbReference type="InterPro" id="IPR036047">
    <property type="entry name" value="F-box-like_dom_sf"/>
</dbReference>
<evidence type="ECO:0008006" key="5">
    <source>
        <dbReference type="Google" id="ProtNLM"/>
    </source>
</evidence>
<reference evidence="3 4" key="1">
    <citation type="submission" date="2024-01" db="EMBL/GenBank/DDBJ databases">
        <title>Genome assemblies of Stephania.</title>
        <authorList>
            <person name="Yang L."/>
        </authorList>
    </citation>
    <scope>NUCLEOTIDE SEQUENCE [LARGE SCALE GENOMIC DNA]</scope>
    <source>
        <strain evidence="3">YNDBR</strain>
        <tissue evidence="3">Leaf</tissue>
    </source>
</reference>
<dbReference type="PANTHER" id="PTHR31900:SF30">
    <property type="entry name" value="SUPERFAMILY PROTEIN, PUTATIVE-RELATED"/>
    <property type="match status" value="1"/>
</dbReference>
<evidence type="ECO:0000259" key="1">
    <source>
        <dbReference type="Pfam" id="PF00646"/>
    </source>
</evidence>
<sequence length="388" mass="44592">MEMKGDRISELPDSILHNEILSRLPTRCVLATSILSKRWRWLWTGVPNLKFSCFGKISCGPDKPAMFMNFVDNVLLRHDISNLHCFKLGCFGICDISRVHSWISTVAHSKLRELYLKIYELDSNVIPMSVYCCEALVVLEIFFLGSKFNPPTSISLPSLKTLKLNSLSFVDDDHDLMQQFFSSLPALQHLILLRCRFHDYKKLIISSTSLNSLRIENSDFEPFYRSDPVIKVCAPQLRDLYFETSTPAREYILSSMPVLQEAYISAPAYRDPTNLTYLELFGCYDGPDVLRLLQVMPNLEHLIFNQLVSGSSEDDLTLYIGEMLPPCFHSKIKEIQISEYGYLSEDFPMINFLLNNIEDLKITENTYSTDSWGDEIKTIRLVRDSLDS</sequence>
<protein>
    <recommendedName>
        <fullName evidence="5">F-box domain-containing protein</fullName>
    </recommendedName>
</protein>
<dbReference type="PANTHER" id="PTHR31900">
    <property type="entry name" value="F-BOX/RNI SUPERFAMILY PROTEIN-RELATED"/>
    <property type="match status" value="1"/>
</dbReference>
<proteinExistence type="predicted"/>
<dbReference type="SUPFAM" id="SSF81383">
    <property type="entry name" value="F-box domain"/>
    <property type="match status" value="1"/>
</dbReference>
<name>A0AAP0FIN3_9MAGN</name>
<feature type="domain" description="F-box" evidence="1">
    <location>
        <begin position="8"/>
        <end position="44"/>
    </location>
</feature>
<evidence type="ECO:0000259" key="2">
    <source>
        <dbReference type="Pfam" id="PF24758"/>
    </source>
</evidence>
<dbReference type="Proteomes" id="UP001420932">
    <property type="component" value="Unassembled WGS sequence"/>
</dbReference>
<comment type="caution">
    <text evidence="3">The sequence shown here is derived from an EMBL/GenBank/DDBJ whole genome shotgun (WGS) entry which is preliminary data.</text>
</comment>
<dbReference type="InterPro" id="IPR001810">
    <property type="entry name" value="F-box_dom"/>
</dbReference>
<dbReference type="SUPFAM" id="SSF52047">
    <property type="entry name" value="RNI-like"/>
    <property type="match status" value="1"/>
</dbReference>